<evidence type="ECO:0000259" key="1">
    <source>
        <dbReference type="Pfam" id="PF07596"/>
    </source>
</evidence>
<reference evidence="2 3" key="1">
    <citation type="journal article" date="2013" name="Mar. Genomics">
        <title>Expression of sulfatases in Rhodopirellula baltica and the diversity of sulfatases in the genus Rhodopirellula.</title>
        <authorList>
            <person name="Wegner C.E."/>
            <person name="Richter-Heitmann T."/>
            <person name="Klindworth A."/>
            <person name="Klockow C."/>
            <person name="Richter M."/>
            <person name="Achstetter T."/>
            <person name="Glockner F.O."/>
            <person name="Harder J."/>
        </authorList>
    </citation>
    <scope>NUCLEOTIDE SEQUENCE [LARGE SCALE GENOMIC DNA]</scope>
    <source>
        <strain evidence="2 3">SM41</strain>
    </source>
</reference>
<dbReference type="PATRIC" id="fig|1263870.3.peg.2682"/>
<dbReference type="AlphaFoldDB" id="M5U418"/>
<organism evidence="2 3">
    <name type="scientific">Rhodopirellula sallentina SM41</name>
    <dbReference type="NCBI Taxonomy" id="1263870"/>
    <lineage>
        <taxon>Bacteria</taxon>
        <taxon>Pseudomonadati</taxon>
        <taxon>Planctomycetota</taxon>
        <taxon>Planctomycetia</taxon>
        <taxon>Pirellulales</taxon>
        <taxon>Pirellulaceae</taxon>
        <taxon>Rhodopirellula</taxon>
    </lineage>
</organism>
<dbReference type="InterPro" id="IPR027558">
    <property type="entry name" value="Pre_pil_HX9DG_C"/>
</dbReference>
<evidence type="ECO:0000313" key="2">
    <source>
        <dbReference type="EMBL" id="EMI56024.1"/>
    </source>
</evidence>
<comment type="caution">
    <text evidence="2">The sequence shown here is derived from an EMBL/GenBank/DDBJ whole genome shotgun (WGS) entry which is preliminary data.</text>
</comment>
<accession>M5U418</accession>
<dbReference type="Proteomes" id="UP000011885">
    <property type="component" value="Unassembled WGS sequence"/>
</dbReference>
<proteinExistence type="predicted"/>
<gene>
    <name evidence="2" type="ORF">RSSM_02522</name>
</gene>
<dbReference type="Pfam" id="PF07596">
    <property type="entry name" value="SBP_bac_10"/>
    <property type="match status" value="1"/>
</dbReference>
<sequence>MDGLSNTIAMSEIISGGGSDDIRGVWMSPEMGATIFSAYYNPSAKEKDVLAACDEDILDDASPRLACLEERDTAAVYAAARSHHVGGVNVLMADGAVRFVADSVDNENIWRPMSTAQNKEVIT</sequence>
<evidence type="ECO:0000313" key="3">
    <source>
        <dbReference type="Proteomes" id="UP000011885"/>
    </source>
</evidence>
<dbReference type="InterPro" id="IPR011453">
    <property type="entry name" value="DUF1559"/>
</dbReference>
<dbReference type="NCBIfam" id="TIGR04294">
    <property type="entry name" value="pre_pil_HX9DG"/>
    <property type="match status" value="1"/>
</dbReference>
<dbReference type="EMBL" id="ANOH01000178">
    <property type="protein sequence ID" value="EMI56024.1"/>
    <property type="molecule type" value="Genomic_DNA"/>
</dbReference>
<dbReference type="PANTHER" id="PTHR30093:SF2">
    <property type="entry name" value="TYPE II SECRETION SYSTEM PROTEIN H"/>
    <property type="match status" value="1"/>
</dbReference>
<protein>
    <submittedName>
        <fullName evidence="2">Protein containing DUF1559</fullName>
    </submittedName>
</protein>
<feature type="domain" description="DUF1559" evidence="1">
    <location>
        <begin position="2"/>
        <end position="107"/>
    </location>
</feature>
<dbReference type="PANTHER" id="PTHR30093">
    <property type="entry name" value="GENERAL SECRETION PATHWAY PROTEIN G"/>
    <property type="match status" value="1"/>
</dbReference>
<keyword evidence="3" id="KW-1185">Reference proteome</keyword>
<name>M5U418_9BACT</name>